<protein>
    <submittedName>
        <fullName evidence="3">Urease accessory protein</fullName>
    </submittedName>
</protein>
<sequence>MYTMSHGLEGFRQMGLVEGADLEELLTDLLVASVGPGDATAFARAHDAASRQDWVAVEHIDRLLFAAKLNEELRTASTRSGRQVISLGRKLFAPELVDTYADLIRARRVPGCQPVASAVIYAAAGVEVDRAVTSDLFAFVASYAGAAMRLRLTDHEGAQHLIRSSATTVETVAAEAVARSVADLGGYAPMSDIASAHHQHSDGRLFTT</sequence>
<dbReference type="InterPro" id="IPR038277">
    <property type="entry name" value="UreF_sf"/>
</dbReference>
<keyword evidence="2" id="KW-0143">Chaperone</keyword>
<evidence type="ECO:0000313" key="3">
    <source>
        <dbReference type="EMBL" id="QMT03778.1"/>
    </source>
</evidence>
<dbReference type="EMBL" id="CP059491">
    <property type="protein sequence ID" value="QMT03778.1"/>
    <property type="molecule type" value="Genomic_DNA"/>
</dbReference>
<dbReference type="PANTHER" id="PTHR33620:SF1">
    <property type="entry name" value="UREASE ACCESSORY PROTEIN F"/>
    <property type="match status" value="1"/>
</dbReference>
<keyword evidence="1" id="KW-0996">Nickel insertion</keyword>
<accession>A0A7D7LZP3</accession>
<dbReference type="KEGG" id="gji:H1R19_07110"/>
<evidence type="ECO:0000256" key="2">
    <source>
        <dbReference type="ARBA" id="ARBA00023186"/>
    </source>
</evidence>
<dbReference type="PIRSF" id="PIRSF009467">
    <property type="entry name" value="Ureas_acces_UreF"/>
    <property type="match status" value="1"/>
</dbReference>
<keyword evidence="4" id="KW-1185">Reference proteome</keyword>
<dbReference type="InterPro" id="IPR002639">
    <property type="entry name" value="UreF"/>
</dbReference>
<evidence type="ECO:0000256" key="1">
    <source>
        <dbReference type="ARBA" id="ARBA00022988"/>
    </source>
</evidence>
<evidence type="ECO:0000313" key="4">
    <source>
        <dbReference type="Proteomes" id="UP000515663"/>
    </source>
</evidence>
<dbReference type="Gene3D" id="1.10.4190.10">
    <property type="entry name" value="Urease accessory protein UreF"/>
    <property type="match status" value="1"/>
</dbReference>
<name>A0A7D7LZP3_9ACTN</name>
<dbReference type="Proteomes" id="UP000515663">
    <property type="component" value="Chromosome"/>
</dbReference>
<dbReference type="GO" id="GO:0016151">
    <property type="term" value="F:nickel cation binding"/>
    <property type="evidence" value="ECO:0007669"/>
    <property type="project" value="InterPro"/>
</dbReference>
<dbReference type="PANTHER" id="PTHR33620">
    <property type="entry name" value="UREASE ACCESSORY PROTEIN F"/>
    <property type="match status" value="1"/>
</dbReference>
<gene>
    <name evidence="3" type="ORF">H1R19_07110</name>
</gene>
<organism evidence="3 4">
    <name type="scientific">Gordonia jinghuaiqii</name>
    <dbReference type="NCBI Taxonomy" id="2758710"/>
    <lineage>
        <taxon>Bacteria</taxon>
        <taxon>Bacillati</taxon>
        <taxon>Actinomycetota</taxon>
        <taxon>Actinomycetes</taxon>
        <taxon>Mycobacteriales</taxon>
        <taxon>Gordoniaceae</taxon>
        <taxon>Gordonia</taxon>
    </lineage>
</organism>
<dbReference type="Pfam" id="PF01730">
    <property type="entry name" value="UreF"/>
    <property type="match status" value="1"/>
</dbReference>
<reference evidence="4" key="1">
    <citation type="submission" date="2020-07" db="EMBL/GenBank/DDBJ databases">
        <title>novel species isolated from the respiratory tract of Marmot.</title>
        <authorList>
            <person name="Zhang G."/>
        </authorList>
    </citation>
    <scope>NUCLEOTIDE SEQUENCE [LARGE SCALE GENOMIC DNA]</scope>
    <source>
        <strain evidence="4">686</strain>
    </source>
</reference>
<dbReference type="AlphaFoldDB" id="A0A7D7LZP3"/>
<proteinExistence type="predicted"/>